<sequence length="174" mass="18774">MIETCQTVTVNAPIDATWDYAKDVERWAEIMPGYQSCEIVDEDNSLWILKIGVGAMVRTVKVEVHVDRWAGPERVDFSFKLKGDPVEGGGSYEAASTPDGQTSVDLAVQVRGSGPMAPMWEAMGGPVLPKFAKGFAEQLKGRIEAQAGTAAPAPAARPSLLARLLGWLRRQFGG</sequence>
<evidence type="ECO:0000313" key="1">
    <source>
        <dbReference type="EMBL" id="MCJ2180307.1"/>
    </source>
</evidence>
<organism evidence="1 2">
    <name type="scientific">Novosphingobium album</name>
    <name type="common">ex Hu et al. 2023</name>
    <dbReference type="NCBI Taxonomy" id="2930093"/>
    <lineage>
        <taxon>Bacteria</taxon>
        <taxon>Pseudomonadati</taxon>
        <taxon>Pseudomonadota</taxon>
        <taxon>Alphaproteobacteria</taxon>
        <taxon>Sphingomonadales</taxon>
        <taxon>Sphingomonadaceae</taxon>
        <taxon>Novosphingobium</taxon>
    </lineage>
</organism>
<dbReference type="CDD" id="cd07812">
    <property type="entry name" value="SRPBCC"/>
    <property type="match status" value="1"/>
</dbReference>
<proteinExistence type="predicted"/>
<dbReference type="Gene3D" id="3.30.530.20">
    <property type="match status" value="1"/>
</dbReference>
<dbReference type="RefSeq" id="WP_243995739.1">
    <property type="nucleotide sequence ID" value="NZ_JALHLE010000031.1"/>
</dbReference>
<gene>
    <name evidence="1" type="ORF">MTR64_17175</name>
</gene>
<dbReference type="SUPFAM" id="SSF55961">
    <property type="entry name" value="Bet v1-like"/>
    <property type="match status" value="1"/>
</dbReference>
<comment type="caution">
    <text evidence="1">The sequence shown here is derived from an EMBL/GenBank/DDBJ whole genome shotgun (WGS) entry which is preliminary data.</text>
</comment>
<evidence type="ECO:0000313" key="2">
    <source>
        <dbReference type="Proteomes" id="UP001162880"/>
    </source>
</evidence>
<protein>
    <submittedName>
        <fullName evidence="1">SRPBCC family protein</fullName>
    </submittedName>
</protein>
<name>A0ABT0B5F9_9SPHN</name>
<dbReference type="Proteomes" id="UP001162880">
    <property type="component" value="Unassembled WGS sequence"/>
</dbReference>
<dbReference type="EMBL" id="JALHLE010000031">
    <property type="protein sequence ID" value="MCJ2180307.1"/>
    <property type="molecule type" value="Genomic_DNA"/>
</dbReference>
<reference evidence="1" key="1">
    <citation type="submission" date="2022-03" db="EMBL/GenBank/DDBJ databases">
        <title>Identification of a novel bacterium isolated from mangrove sediments.</title>
        <authorList>
            <person name="Pan X."/>
        </authorList>
    </citation>
    <scope>NUCLEOTIDE SEQUENCE</scope>
    <source>
        <strain evidence="1">B2580</strain>
    </source>
</reference>
<dbReference type="Pfam" id="PF10604">
    <property type="entry name" value="Polyketide_cyc2"/>
    <property type="match status" value="1"/>
</dbReference>
<dbReference type="InterPro" id="IPR023393">
    <property type="entry name" value="START-like_dom_sf"/>
</dbReference>
<dbReference type="InterPro" id="IPR019587">
    <property type="entry name" value="Polyketide_cyclase/dehydratase"/>
</dbReference>
<accession>A0ABT0B5F9</accession>
<keyword evidence="2" id="KW-1185">Reference proteome</keyword>